<evidence type="ECO:0000313" key="6">
    <source>
        <dbReference type="EMBL" id="KAI0304421.1"/>
    </source>
</evidence>
<comment type="similarity">
    <text evidence="2 3">Belongs to the small heat shock protein (HSP20) family.</text>
</comment>
<dbReference type="Proteomes" id="UP001203297">
    <property type="component" value="Unassembled WGS sequence"/>
</dbReference>
<proteinExistence type="inferred from homology"/>
<comment type="caution">
    <text evidence="6">The sequence shown here is derived from an EMBL/GenBank/DDBJ whole genome shotgun (WGS) entry which is preliminary data.</text>
</comment>
<name>A0AAD4M9G8_9AGAM</name>
<dbReference type="InterPro" id="IPR002068">
    <property type="entry name" value="A-crystallin/Hsp20_dom"/>
</dbReference>
<evidence type="ECO:0000313" key="7">
    <source>
        <dbReference type="Proteomes" id="UP001203297"/>
    </source>
</evidence>
<dbReference type="CDD" id="cd06464">
    <property type="entry name" value="ACD_sHsps-like"/>
    <property type="match status" value="1"/>
</dbReference>
<feature type="domain" description="SHSP" evidence="5">
    <location>
        <begin position="44"/>
        <end position="182"/>
    </location>
</feature>
<evidence type="ECO:0000256" key="2">
    <source>
        <dbReference type="PROSITE-ProRule" id="PRU00285"/>
    </source>
</evidence>
<gene>
    <name evidence="6" type="ORF">B0F90DRAFT_1625740</name>
</gene>
<organism evidence="6 7">
    <name type="scientific">Multifurca ochricompacta</name>
    <dbReference type="NCBI Taxonomy" id="376703"/>
    <lineage>
        <taxon>Eukaryota</taxon>
        <taxon>Fungi</taxon>
        <taxon>Dikarya</taxon>
        <taxon>Basidiomycota</taxon>
        <taxon>Agaricomycotina</taxon>
        <taxon>Agaricomycetes</taxon>
        <taxon>Russulales</taxon>
        <taxon>Russulaceae</taxon>
        <taxon>Multifurca</taxon>
    </lineage>
</organism>
<keyword evidence="1" id="KW-0346">Stress response</keyword>
<feature type="region of interest" description="Disordered" evidence="4">
    <location>
        <begin position="103"/>
        <end position="126"/>
    </location>
</feature>
<evidence type="ECO:0000256" key="4">
    <source>
        <dbReference type="SAM" id="MobiDB-lite"/>
    </source>
</evidence>
<dbReference type="SUPFAM" id="SSF49764">
    <property type="entry name" value="HSP20-like chaperones"/>
    <property type="match status" value="1"/>
</dbReference>
<evidence type="ECO:0000256" key="3">
    <source>
        <dbReference type="RuleBase" id="RU003616"/>
    </source>
</evidence>
<dbReference type="EMBL" id="WTXG01000007">
    <property type="protein sequence ID" value="KAI0304421.1"/>
    <property type="molecule type" value="Genomic_DNA"/>
</dbReference>
<evidence type="ECO:0000256" key="1">
    <source>
        <dbReference type="ARBA" id="ARBA00023016"/>
    </source>
</evidence>
<dbReference type="InterPro" id="IPR031107">
    <property type="entry name" value="Small_HSP"/>
</dbReference>
<evidence type="ECO:0000259" key="5">
    <source>
        <dbReference type="PROSITE" id="PS01031"/>
    </source>
</evidence>
<accession>A0AAD4M9G8</accession>
<dbReference type="AlphaFoldDB" id="A0AAD4M9G8"/>
<dbReference type="Pfam" id="PF00011">
    <property type="entry name" value="HSP20"/>
    <property type="match status" value="1"/>
</dbReference>
<feature type="compositionally biased region" description="Polar residues" evidence="4">
    <location>
        <begin position="103"/>
        <end position="112"/>
    </location>
</feature>
<keyword evidence="7" id="KW-1185">Reference proteome</keyword>
<sequence>MSITRQLFNEFRPLFRMLEEPLRGRLGTFRVPSRSIFDDDPFFTTPRLARPAVDISEEGNHYIIETELPGVKRDDVEVRIGDGDRSVTIEGNIVQRRIYVNGGESTVSNSDTDTPRVEGSSKAGNNQLSVERSFTGSSRFTRTIWLPRPADANSVTAKLADGILTVKIPKAEENDAVKVNIE</sequence>
<dbReference type="PROSITE" id="PS01031">
    <property type="entry name" value="SHSP"/>
    <property type="match status" value="1"/>
</dbReference>
<dbReference type="PANTHER" id="PTHR11527">
    <property type="entry name" value="HEAT-SHOCK PROTEIN 20 FAMILY MEMBER"/>
    <property type="match status" value="1"/>
</dbReference>
<protein>
    <submittedName>
        <fullName evidence="6">HSP20-like chaperone</fullName>
    </submittedName>
</protein>
<dbReference type="InterPro" id="IPR008978">
    <property type="entry name" value="HSP20-like_chaperone"/>
</dbReference>
<dbReference type="Gene3D" id="2.60.40.790">
    <property type="match status" value="1"/>
</dbReference>
<reference evidence="6" key="1">
    <citation type="journal article" date="2022" name="New Phytol.">
        <title>Evolutionary transition to the ectomycorrhizal habit in the genomes of a hyperdiverse lineage of mushroom-forming fungi.</title>
        <authorList>
            <person name="Looney B."/>
            <person name="Miyauchi S."/>
            <person name="Morin E."/>
            <person name="Drula E."/>
            <person name="Courty P.E."/>
            <person name="Kohler A."/>
            <person name="Kuo A."/>
            <person name="LaButti K."/>
            <person name="Pangilinan J."/>
            <person name="Lipzen A."/>
            <person name="Riley R."/>
            <person name="Andreopoulos W."/>
            <person name="He G."/>
            <person name="Johnson J."/>
            <person name="Nolan M."/>
            <person name="Tritt A."/>
            <person name="Barry K.W."/>
            <person name="Grigoriev I.V."/>
            <person name="Nagy L.G."/>
            <person name="Hibbett D."/>
            <person name="Henrissat B."/>
            <person name="Matheny P.B."/>
            <person name="Labbe J."/>
            <person name="Martin F.M."/>
        </authorList>
    </citation>
    <scope>NUCLEOTIDE SEQUENCE</scope>
    <source>
        <strain evidence="6">BPL690</strain>
    </source>
</reference>